<comment type="caution">
    <text evidence="3">The sequence shown here is derived from an EMBL/GenBank/DDBJ whole genome shotgun (WGS) entry which is preliminary data.</text>
</comment>
<keyword evidence="2" id="KW-1133">Transmembrane helix</keyword>
<keyword evidence="2" id="KW-0812">Transmembrane</keyword>
<feature type="transmembrane region" description="Helical" evidence="2">
    <location>
        <begin position="15"/>
        <end position="36"/>
    </location>
</feature>
<proteinExistence type="predicted"/>
<evidence type="ECO:0000256" key="2">
    <source>
        <dbReference type="SAM" id="Phobius"/>
    </source>
</evidence>
<feature type="region of interest" description="Disordered" evidence="1">
    <location>
        <begin position="233"/>
        <end position="481"/>
    </location>
</feature>
<dbReference type="EMBL" id="MU839828">
    <property type="protein sequence ID" value="KAK1759221.1"/>
    <property type="molecule type" value="Genomic_DNA"/>
</dbReference>
<sequence>MAGDGKWLGSVNTTIIVVALAIGLSWVVAFILWGGVQKTSRLVHDYRLRKGWTKEKIPEEWLGGPRPMPDYVRNQKKPLVFAECGPRIAPRTLSIRSRRSVADLDPSRSQCASGYSALDLDANRPNAPSGTWRPLTPIDSSLAEPGPSRPGSIHVRNSHADPSASQSRGLHRNSDARFVRPPSGFRVASDYDEPSEVFQVNGVHYDRTPLPEKALDQLAQAKYMGLGVPTRRDSVLSVDSNGNPPAPESDERRRTRRVSFADTAKAQRPTEKRPPLNRWMTHDPDRRGSAPTQTMPNYPRENRPPSTGVVPHDPDRRGPASTQVMPRDPGRKGPVFTGVMPSGPTTRRPSPHRMMLNGPNGNRPPLNGMPRDPERGRPGSTQMTPDHPTTKHPPSTGMMSNGLNGTRPPPAGMMPHDPDRRVRASNGVMSNGPRGKQPASNGAVPHDPDRRRPSFIETRRPSFTETRPPDGSKRKRPEQAD</sequence>
<feature type="compositionally biased region" description="Basic and acidic residues" evidence="1">
    <location>
        <begin position="446"/>
        <end position="481"/>
    </location>
</feature>
<dbReference type="AlphaFoldDB" id="A0AAJ0F8L5"/>
<accession>A0AAJ0F8L5</accession>
<keyword evidence="4" id="KW-1185">Reference proteome</keyword>
<feature type="compositionally biased region" description="Low complexity" evidence="1">
    <location>
        <begin position="354"/>
        <end position="370"/>
    </location>
</feature>
<reference evidence="3" key="1">
    <citation type="submission" date="2023-06" db="EMBL/GenBank/DDBJ databases">
        <title>Genome-scale phylogeny and comparative genomics of the fungal order Sordariales.</title>
        <authorList>
            <consortium name="Lawrence Berkeley National Laboratory"/>
            <person name="Hensen N."/>
            <person name="Bonometti L."/>
            <person name="Westerberg I."/>
            <person name="Brannstrom I.O."/>
            <person name="Guillou S."/>
            <person name="Cros-Aarteil S."/>
            <person name="Calhoun S."/>
            <person name="Haridas S."/>
            <person name="Kuo A."/>
            <person name="Mondo S."/>
            <person name="Pangilinan J."/>
            <person name="Riley R."/>
            <person name="Labutti K."/>
            <person name="Andreopoulos B."/>
            <person name="Lipzen A."/>
            <person name="Chen C."/>
            <person name="Yanf M."/>
            <person name="Daum C."/>
            <person name="Ng V."/>
            <person name="Clum A."/>
            <person name="Steindorff A."/>
            <person name="Ohm R."/>
            <person name="Martin F."/>
            <person name="Silar P."/>
            <person name="Natvig D."/>
            <person name="Lalanne C."/>
            <person name="Gautier V."/>
            <person name="Ament-Velasquez S.L."/>
            <person name="Kruys A."/>
            <person name="Hutchinson M.I."/>
            <person name="Powell A.J."/>
            <person name="Barry K."/>
            <person name="Miller A.N."/>
            <person name="Grigoriev I.V."/>
            <person name="Debuchy R."/>
            <person name="Gladieux P."/>
            <person name="Thoren M.H."/>
            <person name="Johannesson H."/>
        </authorList>
    </citation>
    <scope>NUCLEOTIDE SEQUENCE</scope>
    <source>
        <strain evidence="3">PSN4</strain>
    </source>
</reference>
<name>A0AAJ0F8L5_9PEZI</name>
<feature type="region of interest" description="Disordered" evidence="1">
    <location>
        <begin position="115"/>
        <end position="190"/>
    </location>
</feature>
<evidence type="ECO:0000313" key="4">
    <source>
        <dbReference type="Proteomes" id="UP001239445"/>
    </source>
</evidence>
<feature type="compositionally biased region" description="Basic and acidic residues" evidence="1">
    <location>
        <begin position="268"/>
        <end position="288"/>
    </location>
</feature>
<gene>
    <name evidence="3" type="ORF">QBC47DRAFT_457530</name>
</gene>
<organism evidence="3 4">
    <name type="scientific">Echria macrotheca</name>
    <dbReference type="NCBI Taxonomy" id="438768"/>
    <lineage>
        <taxon>Eukaryota</taxon>
        <taxon>Fungi</taxon>
        <taxon>Dikarya</taxon>
        <taxon>Ascomycota</taxon>
        <taxon>Pezizomycotina</taxon>
        <taxon>Sordariomycetes</taxon>
        <taxon>Sordariomycetidae</taxon>
        <taxon>Sordariales</taxon>
        <taxon>Schizotheciaceae</taxon>
        <taxon>Echria</taxon>
    </lineage>
</organism>
<evidence type="ECO:0000256" key="1">
    <source>
        <dbReference type="SAM" id="MobiDB-lite"/>
    </source>
</evidence>
<dbReference type="Proteomes" id="UP001239445">
    <property type="component" value="Unassembled WGS sequence"/>
</dbReference>
<keyword evidence="2" id="KW-0472">Membrane</keyword>
<protein>
    <submittedName>
        <fullName evidence="3">Uncharacterized protein</fullName>
    </submittedName>
</protein>
<evidence type="ECO:0000313" key="3">
    <source>
        <dbReference type="EMBL" id="KAK1759221.1"/>
    </source>
</evidence>